<proteinExistence type="predicted"/>
<keyword evidence="1" id="KW-0175">Coiled coil</keyword>
<dbReference type="InterPro" id="IPR007329">
    <property type="entry name" value="FMN-bd"/>
</dbReference>
<dbReference type="Proteomes" id="UP000437824">
    <property type="component" value="Unassembled WGS sequence"/>
</dbReference>
<comment type="caution">
    <text evidence="5">The sequence shown here is derived from an EMBL/GenBank/DDBJ whole genome shotgun (WGS) entry which is preliminary data.</text>
</comment>
<dbReference type="GO" id="GO:0016020">
    <property type="term" value="C:membrane"/>
    <property type="evidence" value="ECO:0007669"/>
    <property type="project" value="InterPro"/>
</dbReference>
<sequence>MNNQNFYLRLIALLMIIMAVFFYNGTVKDKEQEQSITDLTTQVQNLQDQQEQILTALQEAYEKQKTVAESKTESDSKSSDSKKSTAAEETSDDSDNVYKNGTYGGSGTGYGGTITVQVTLQDDTITDVSVTSAPGEDSAYLAQGENVISSIISEQSTDVDTVSGATFSSTGILEAVNDALTKAEN</sequence>
<dbReference type="AlphaFoldDB" id="A0A844GJJ9"/>
<evidence type="ECO:0000313" key="6">
    <source>
        <dbReference type="Proteomes" id="UP000437824"/>
    </source>
</evidence>
<keyword evidence="3" id="KW-1133">Transmembrane helix</keyword>
<keyword evidence="3" id="KW-0472">Membrane</keyword>
<reference evidence="5 6" key="1">
    <citation type="submission" date="2019-11" db="EMBL/GenBank/DDBJ databases">
        <title>Draft genome sequence of Blautia luti DSM 14534T, isolated from human stool.</title>
        <authorList>
            <person name="Ortiz R."/>
            <person name="Melis-Arcos F."/>
            <person name="Covarrubias P."/>
            <person name="Cardenas J.P."/>
            <person name="Perez-Donoso J."/>
            <person name="Almonacid D."/>
        </authorList>
    </citation>
    <scope>NUCLEOTIDE SEQUENCE [LARGE SCALE GENOMIC DNA]</scope>
    <source>
        <strain evidence="5 6">DSM 14534</strain>
    </source>
</reference>
<feature type="region of interest" description="Disordered" evidence="2">
    <location>
        <begin position="66"/>
        <end position="103"/>
    </location>
</feature>
<evidence type="ECO:0000259" key="4">
    <source>
        <dbReference type="SMART" id="SM00900"/>
    </source>
</evidence>
<dbReference type="Gene3D" id="3.90.1010.20">
    <property type="match status" value="1"/>
</dbReference>
<dbReference type="GO" id="GO:0010181">
    <property type="term" value="F:FMN binding"/>
    <property type="evidence" value="ECO:0007669"/>
    <property type="project" value="InterPro"/>
</dbReference>
<feature type="domain" description="FMN-binding" evidence="4">
    <location>
        <begin position="109"/>
        <end position="183"/>
    </location>
</feature>
<feature type="transmembrane region" description="Helical" evidence="3">
    <location>
        <begin position="6"/>
        <end position="25"/>
    </location>
</feature>
<evidence type="ECO:0000313" key="5">
    <source>
        <dbReference type="EMBL" id="MTD61342.1"/>
    </source>
</evidence>
<accession>A0A844GJJ9</accession>
<dbReference type="EMBL" id="WMBC01000006">
    <property type="protein sequence ID" value="MTD61342.1"/>
    <property type="molecule type" value="Genomic_DNA"/>
</dbReference>
<gene>
    <name evidence="5" type="ORF">GKZ57_08680</name>
</gene>
<protein>
    <submittedName>
        <fullName evidence="5">FMN-binding protein</fullName>
    </submittedName>
</protein>
<evidence type="ECO:0000256" key="3">
    <source>
        <dbReference type="SAM" id="Phobius"/>
    </source>
</evidence>
<name>A0A844GJJ9_9FIRM</name>
<dbReference type="Pfam" id="PF04205">
    <property type="entry name" value="FMN_bind"/>
    <property type="match status" value="1"/>
</dbReference>
<dbReference type="SMART" id="SM00900">
    <property type="entry name" value="FMN_bind"/>
    <property type="match status" value="1"/>
</dbReference>
<organism evidence="5 6">
    <name type="scientific">Blautia luti DSM 14534 = JCM 17040</name>
    <dbReference type="NCBI Taxonomy" id="649762"/>
    <lineage>
        <taxon>Bacteria</taxon>
        <taxon>Bacillati</taxon>
        <taxon>Bacillota</taxon>
        <taxon>Clostridia</taxon>
        <taxon>Lachnospirales</taxon>
        <taxon>Lachnospiraceae</taxon>
        <taxon>Blautia</taxon>
    </lineage>
</organism>
<feature type="compositionally biased region" description="Basic and acidic residues" evidence="2">
    <location>
        <begin position="66"/>
        <end position="86"/>
    </location>
</feature>
<evidence type="ECO:0000256" key="2">
    <source>
        <dbReference type="SAM" id="MobiDB-lite"/>
    </source>
</evidence>
<evidence type="ECO:0000256" key="1">
    <source>
        <dbReference type="SAM" id="Coils"/>
    </source>
</evidence>
<keyword evidence="3" id="KW-0812">Transmembrane</keyword>
<dbReference type="RefSeq" id="WP_167829760.1">
    <property type="nucleotide sequence ID" value="NZ_WMBC01000006.1"/>
</dbReference>
<feature type="coiled-coil region" evidence="1">
    <location>
        <begin position="29"/>
        <end position="63"/>
    </location>
</feature>